<comment type="caution">
    <text evidence="1">The sequence shown here is derived from an EMBL/GenBank/DDBJ whole genome shotgun (WGS) entry which is preliminary data.</text>
</comment>
<dbReference type="Proteomes" id="UP000324222">
    <property type="component" value="Unassembled WGS sequence"/>
</dbReference>
<dbReference type="AlphaFoldDB" id="A0A5B7DIS3"/>
<dbReference type="OrthoDB" id="6363789at2759"/>
<accession>A0A5B7DIS3</accession>
<reference evidence="1 2" key="1">
    <citation type="submission" date="2019-05" db="EMBL/GenBank/DDBJ databases">
        <title>Another draft genome of Portunus trituberculatus and its Hox gene families provides insights of decapod evolution.</title>
        <authorList>
            <person name="Jeong J.-H."/>
            <person name="Song I."/>
            <person name="Kim S."/>
            <person name="Choi T."/>
            <person name="Kim D."/>
            <person name="Ryu S."/>
            <person name="Kim W."/>
        </authorList>
    </citation>
    <scope>NUCLEOTIDE SEQUENCE [LARGE SCALE GENOMIC DNA]</scope>
    <source>
        <tissue evidence="1">Muscle</tissue>
    </source>
</reference>
<evidence type="ECO:0000313" key="2">
    <source>
        <dbReference type="Proteomes" id="UP000324222"/>
    </source>
</evidence>
<name>A0A5B7DIS3_PORTR</name>
<organism evidence="1 2">
    <name type="scientific">Portunus trituberculatus</name>
    <name type="common">Swimming crab</name>
    <name type="synonym">Neptunus trituberculatus</name>
    <dbReference type="NCBI Taxonomy" id="210409"/>
    <lineage>
        <taxon>Eukaryota</taxon>
        <taxon>Metazoa</taxon>
        <taxon>Ecdysozoa</taxon>
        <taxon>Arthropoda</taxon>
        <taxon>Crustacea</taxon>
        <taxon>Multicrustacea</taxon>
        <taxon>Malacostraca</taxon>
        <taxon>Eumalacostraca</taxon>
        <taxon>Eucarida</taxon>
        <taxon>Decapoda</taxon>
        <taxon>Pleocyemata</taxon>
        <taxon>Brachyura</taxon>
        <taxon>Eubrachyura</taxon>
        <taxon>Portunoidea</taxon>
        <taxon>Portunidae</taxon>
        <taxon>Portuninae</taxon>
        <taxon>Portunus</taxon>
    </lineage>
</organism>
<proteinExistence type="predicted"/>
<protein>
    <submittedName>
        <fullName evidence="1">Uncharacterized protein</fullName>
    </submittedName>
</protein>
<evidence type="ECO:0000313" key="1">
    <source>
        <dbReference type="EMBL" id="MPC21298.1"/>
    </source>
</evidence>
<keyword evidence="2" id="KW-1185">Reference proteome</keyword>
<gene>
    <name evidence="1" type="ORF">E2C01_014280</name>
</gene>
<dbReference type="EMBL" id="VSRR010000961">
    <property type="protein sequence ID" value="MPC21298.1"/>
    <property type="molecule type" value="Genomic_DNA"/>
</dbReference>
<sequence length="105" mass="11150">MEDRTGLKVIVEDPTVASGTWAKGFQEQVTPHLPMWDLSGAPDLSSAATSASTTLPLQVVDTNVTALVTPRLTRSLACYAHEPETCTASSCLNGGRCMRTAEGNR</sequence>